<feature type="compositionally biased region" description="Basic and acidic residues" evidence="1">
    <location>
        <begin position="1"/>
        <end position="11"/>
    </location>
</feature>
<dbReference type="RefSeq" id="WP_267565985.1">
    <property type="nucleotide sequence ID" value="NZ_JAPNTZ010000009.1"/>
</dbReference>
<evidence type="ECO:0000313" key="3">
    <source>
        <dbReference type="Proteomes" id="UP001151002"/>
    </source>
</evidence>
<feature type="region of interest" description="Disordered" evidence="1">
    <location>
        <begin position="1"/>
        <end position="33"/>
    </location>
</feature>
<reference evidence="2" key="1">
    <citation type="submission" date="2022-11" db="EMBL/GenBank/DDBJ databases">
        <authorList>
            <person name="Somphong A."/>
            <person name="Phongsopitanun W."/>
        </authorList>
    </citation>
    <scope>NUCLEOTIDE SEQUENCE</scope>
    <source>
        <strain evidence="2">Pm04-4</strain>
    </source>
</reference>
<name>A0ABT4B512_9ACTN</name>
<proteinExistence type="predicted"/>
<gene>
    <name evidence="2" type="ORF">OWR29_26650</name>
</gene>
<evidence type="ECO:0000313" key="2">
    <source>
        <dbReference type="EMBL" id="MCY1141593.1"/>
    </source>
</evidence>
<dbReference type="Proteomes" id="UP001151002">
    <property type="component" value="Unassembled WGS sequence"/>
</dbReference>
<keyword evidence="3" id="KW-1185">Reference proteome</keyword>
<accession>A0ABT4B512</accession>
<evidence type="ECO:0000256" key="1">
    <source>
        <dbReference type="SAM" id="MobiDB-lite"/>
    </source>
</evidence>
<sequence length="104" mass="10848">MNPKSEQRIDDPTTSADRGYGRAGGARSDASGGTARGFLAGLVCDLAPDHRVDAPARHPCSTRSAATIVTSTRSTTIGAFAVNTKIERIVHHPAGTFGNDVELD</sequence>
<comment type="caution">
    <text evidence="2">The sequence shown here is derived from an EMBL/GenBank/DDBJ whole genome shotgun (WGS) entry which is preliminary data.</text>
</comment>
<dbReference type="EMBL" id="JAPNTZ010000009">
    <property type="protein sequence ID" value="MCY1141593.1"/>
    <property type="molecule type" value="Genomic_DNA"/>
</dbReference>
<protein>
    <submittedName>
        <fullName evidence="2">Uncharacterized protein</fullName>
    </submittedName>
</protein>
<organism evidence="2 3">
    <name type="scientific">Paractinoplanes pyxinae</name>
    <dbReference type="NCBI Taxonomy" id="2997416"/>
    <lineage>
        <taxon>Bacteria</taxon>
        <taxon>Bacillati</taxon>
        <taxon>Actinomycetota</taxon>
        <taxon>Actinomycetes</taxon>
        <taxon>Micromonosporales</taxon>
        <taxon>Micromonosporaceae</taxon>
        <taxon>Paractinoplanes</taxon>
    </lineage>
</organism>